<dbReference type="AlphaFoldDB" id="A0A1G6NWX4"/>
<sequence>MERKRYIGLVVAFIFMVTSLSVRALEPTAVELYRCKLYNTYVEGNVSQWVRFLPEMEKINATHPSSELLLEIARTRYGLVAFLINEKKGKGALVDLDKGLANVESLLIQNPKNAEAMALKASFLAFTVELRPFGAPINGPKSLRIIDLALNTAPMNAYVLIDKANAKQFTPYIFGGDLEEAVGFYLKSIAAFEKMDPNQCRWVYVNALANLGTCYYKLDEYAKAEAIYKKALVIAPEFDWVKMHLLPEVQAKLKKK</sequence>
<dbReference type="PROSITE" id="PS50293">
    <property type="entry name" value="TPR_REGION"/>
    <property type="match status" value="1"/>
</dbReference>
<dbReference type="InterPro" id="IPR019734">
    <property type="entry name" value="TPR_rpt"/>
</dbReference>
<dbReference type="Gene3D" id="1.25.40.10">
    <property type="entry name" value="Tetratricopeptide repeat domain"/>
    <property type="match status" value="1"/>
</dbReference>
<accession>A0A1G6NWX4</accession>
<dbReference type="STRING" id="1640674.SAMN05216323_104619"/>
<evidence type="ECO:0000256" key="1">
    <source>
        <dbReference type="PROSITE-ProRule" id="PRU00339"/>
    </source>
</evidence>
<reference evidence="2 3" key="1">
    <citation type="submission" date="2016-09" db="EMBL/GenBank/DDBJ databases">
        <authorList>
            <person name="Capua I."/>
            <person name="De Benedictis P."/>
            <person name="Joannis T."/>
            <person name="Lombin L.H."/>
            <person name="Cattoli G."/>
        </authorList>
    </citation>
    <scope>NUCLEOTIDE SEQUENCE [LARGE SCALE GENOMIC DNA]</scope>
    <source>
        <strain evidence="2 3">A7P-90m</strain>
    </source>
</reference>
<keyword evidence="3" id="KW-1185">Reference proteome</keyword>
<dbReference type="OrthoDB" id="1494029at2"/>
<dbReference type="EMBL" id="FMYP01000046">
    <property type="protein sequence ID" value="SDC72141.1"/>
    <property type="molecule type" value="Genomic_DNA"/>
</dbReference>
<dbReference type="InterPro" id="IPR011990">
    <property type="entry name" value="TPR-like_helical_dom_sf"/>
</dbReference>
<dbReference type="SUPFAM" id="SSF48452">
    <property type="entry name" value="TPR-like"/>
    <property type="match status" value="1"/>
</dbReference>
<dbReference type="RefSeq" id="WP_092439306.1">
    <property type="nucleotide sequence ID" value="NZ_FMYP01000046.1"/>
</dbReference>
<evidence type="ECO:0000313" key="3">
    <source>
        <dbReference type="Proteomes" id="UP000199452"/>
    </source>
</evidence>
<dbReference type="Proteomes" id="UP000199452">
    <property type="component" value="Unassembled WGS sequence"/>
</dbReference>
<proteinExistence type="predicted"/>
<feature type="repeat" description="TPR" evidence="1">
    <location>
        <begin position="205"/>
        <end position="238"/>
    </location>
</feature>
<dbReference type="Pfam" id="PF00515">
    <property type="entry name" value="TPR_1"/>
    <property type="match status" value="1"/>
</dbReference>
<evidence type="ECO:0000313" key="2">
    <source>
        <dbReference type="EMBL" id="SDC72141.1"/>
    </source>
</evidence>
<dbReference type="PROSITE" id="PS50005">
    <property type="entry name" value="TPR"/>
    <property type="match status" value="1"/>
</dbReference>
<name>A0A1G6NWX4_9BACT</name>
<gene>
    <name evidence="2" type="ORF">SAMN05216323_104619</name>
</gene>
<organism evidence="2 3">
    <name type="scientific">Williamwhitmania taraxaci</name>
    <dbReference type="NCBI Taxonomy" id="1640674"/>
    <lineage>
        <taxon>Bacteria</taxon>
        <taxon>Pseudomonadati</taxon>
        <taxon>Bacteroidota</taxon>
        <taxon>Bacteroidia</taxon>
        <taxon>Bacteroidales</taxon>
        <taxon>Williamwhitmaniaceae</taxon>
        <taxon>Williamwhitmania</taxon>
    </lineage>
</organism>
<dbReference type="SMART" id="SM00028">
    <property type="entry name" value="TPR"/>
    <property type="match status" value="1"/>
</dbReference>
<protein>
    <submittedName>
        <fullName evidence="2">Tetratricopeptide repeat-containing protein</fullName>
    </submittedName>
</protein>
<keyword evidence="1" id="KW-0802">TPR repeat</keyword>